<dbReference type="GO" id="GO:0005249">
    <property type="term" value="F:voltage-gated potassium channel activity"/>
    <property type="evidence" value="ECO:0007669"/>
    <property type="project" value="InterPro"/>
</dbReference>
<evidence type="ECO:0000256" key="4">
    <source>
        <dbReference type="ARBA" id="ARBA00022692"/>
    </source>
</evidence>
<dbReference type="PANTHER" id="PTHR11537">
    <property type="entry name" value="VOLTAGE-GATED POTASSIUM CHANNEL"/>
    <property type="match status" value="1"/>
</dbReference>
<dbReference type="Gene3D" id="1.20.120.350">
    <property type="entry name" value="Voltage-gated potassium channels. Chain C"/>
    <property type="match status" value="1"/>
</dbReference>
<keyword evidence="5" id="KW-0631">Potassium channel</keyword>
<evidence type="ECO:0000256" key="2">
    <source>
        <dbReference type="ARBA" id="ARBA00022448"/>
    </source>
</evidence>
<gene>
    <name evidence="15" type="ORF">BTW07_07260</name>
</gene>
<evidence type="ECO:0000313" key="16">
    <source>
        <dbReference type="Proteomes" id="UP000186878"/>
    </source>
</evidence>
<organism evidence="15 16">
    <name type="scientific">Salinicola socius</name>
    <dbReference type="NCBI Taxonomy" id="404433"/>
    <lineage>
        <taxon>Bacteria</taxon>
        <taxon>Pseudomonadati</taxon>
        <taxon>Pseudomonadota</taxon>
        <taxon>Gammaproteobacteria</taxon>
        <taxon>Oceanospirillales</taxon>
        <taxon>Halomonadaceae</taxon>
        <taxon>Salinicola</taxon>
    </lineage>
</organism>
<evidence type="ECO:0000256" key="13">
    <source>
        <dbReference type="SAM" id="Phobius"/>
    </source>
</evidence>
<feature type="domain" description="Ion transport" evidence="14">
    <location>
        <begin position="25"/>
        <end position="233"/>
    </location>
</feature>
<sequence>MQSGGSSLRKRLFQIIFESDTPKAKAFDIVLITLILVSVATVFLDSVPGLHERFGEIFYVVEWGFTLIFTLELALRLYCLDRPLRYLRSFYGILDLLAILPTWLALFIPGAQSLLVVRVLRVLRVFRVLRLMEFVGEGRMLVEALQRSQRKILLFLTTILLIITIFGSVIYMIEPPEAGFTSMPRAMYWAVVTLTTVGYGDIAPVTPLGQFISAFMMILGYSIIAVPTGVFSAEVIRSIQRERYSEEACPGCGREGHERDAKYCRFCGSWLNEETQDPNAPDDDETEAEPPEAHDKGD</sequence>
<dbReference type="EMBL" id="MSDO01000009">
    <property type="protein sequence ID" value="OLO04608.1"/>
    <property type="molecule type" value="Genomic_DNA"/>
</dbReference>
<dbReference type="PRINTS" id="PR00169">
    <property type="entry name" value="KCHANNEL"/>
</dbReference>
<evidence type="ECO:0000256" key="9">
    <source>
        <dbReference type="ARBA" id="ARBA00023065"/>
    </source>
</evidence>
<dbReference type="Gene3D" id="1.10.287.70">
    <property type="match status" value="1"/>
</dbReference>
<evidence type="ECO:0000256" key="10">
    <source>
        <dbReference type="ARBA" id="ARBA00023136"/>
    </source>
</evidence>
<keyword evidence="8 13" id="KW-1133">Transmembrane helix</keyword>
<comment type="subcellular location">
    <subcellularLocation>
        <location evidence="1">Membrane</location>
        <topology evidence="1">Multi-pass membrane protein</topology>
    </subcellularLocation>
</comment>
<keyword evidence="9" id="KW-0406">Ion transport</keyword>
<keyword evidence="6" id="KW-0851">Voltage-gated channel</keyword>
<dbReference type="SUPFAM" id="SSF81324">
    <property type="entry name" value="Voltage-gated potassium channels"/>
    <property type="match status" value="1"/>
</dbReference>
<evidence type="ECO:0000259" key="14">
    <source>
        <dbReference type="Pfam" id="PF00520"/>
    </source>
</evidence>
<keyword evidence="4 13" id="KW-0812">Transmembrane</keyword>
<evidence type="ECO:0000256" key="7">
    <source>
        <dbReference type="ARBA" id="ARBA00022958"/>
    </source>
</evidence>
<dbReference type="InterPro" id="IPR005821">
    <property type="entry name" value="Ion_trans_dom"/>
</dbReference>
<feature type="transmembrane region" description="Helical" evidence="13">
    <location>
        <begin position="152"/>
        <end position="173"/>
    </location>
</feature>
<evidence type="ECO:0000256" key="3">
    <source>
        <dbReference type="ARBA" id="ARBA00022538"/>
    </source>
</evidence>
<evidence type="ECO:0000256" key="8">
    <source>
        <dbReference type="ARBA" id="ARBA00022989"/>
    </source>
</evidence>
<dbReference type="GO" id="GO:0001508">
    <property type="term" value="P:action potential"/>
    <property type="evidence" value="ECO:0007669"/>
    <property type="project" value="TreeGrafter"/>
</dbReference>
<dbReference type="Proteomes" id="UP000186878">
    <property type="component" value="Unassembled WGS sequence"/>
</dbReference>
<keyword evidence="2" id="KW-0813">Transport</keyword>
<dbReference type="InterPro" id="IPR028325">
    <property type="entry name" value="VG_K_chnl"/>
</dbReference>
<dbReference type="RefSeq" id="WP_075569509.1">
    <property type="nucleotide sequence ID" value="NZ_MSDO01000009.1"/>
</dbReference>
<evidence type="ECO:0000256" key="1">
    <source>
        <dbReference type="ARBA" id="ARBA00004141"/>
    </source>
</evidence>
<feature type="transmembrane region" description="Helical" evidence="13">
    <location>
        <begin position="90"/>
        <end position="108"/>
    </location>
</feature>
<name>A0A1Q8ST90_9GAMM</name>
<feature type="transmembrane region" description="Helical" evidence="13">
    <location>
        <begin position="26"/>
        <end position="45"/>
    </location>
</feature>
<accession>A0A1Q8ST90</accession>
<evidence type="ECO:0000256" key="5">
    <source>
        <dbReference type="ARBA" id="ARBA00022826"/>
    </source>
</evidence>
<dbReference type="GO" id="GO:0008076">
    <property type="term" value="C:voltage-gated potassium channel complex"/>
    <property type="evidence" value="ECO:0007669"/>
    <property type="project" value="InterPro"/>
</dbReference>
<protein>
    <submittedName>
        <fullName evidence="15">Ion transporter</fullName>
    </submittedName>
</protein>
<feature type="transmembrane region" description="Helical" evidence="13">
    <location>
        <begin position="57"/>
        <end position="78"/>
    </location>
</feature>
<keyword evidence="11" id="KW-0407">Ion channel</keyword>
<evidence type="ECO:0000256" key="6">
    <source>
        <dbReference type="ARBA" id="ARBA00022882"/>
    </source>
</evidence>
<reference evidence="15 16" key="1">
    <citation type="submission" date="2016-12" db="EMBL/GenBank/DDBJ databases">
        <title>Draft genome sequences of strains Salinicola socius SMB35, Salinicola sp. MH3R3-1 and Chromohalobacter sp. SMB17 from the Verkhnekamsk potash mining region of Russia.</title>
        <authorList>
            <person name="Mavrodi D.V."/>
            <person name="Olsson B.E."/>
            <person name="Korsakova E.S."/>
            <person name="Pyankova A."/>
            <person name="Mavrodi O.V."/>
            <person name="Plotnikova E.G."/>
        </authorList>
    </citation>
    <scope>NUCLEOTIDE SEQUENCE [LARGE SCALE GENOMIC DNA]</scope>
    <source>
        <strain evidence="15 16">SMB35</strain>
    </source>
</reference>
<keyword evidence="7" id="KW-0630">Potassium</keyword>
<dbReference type="InterPro" id="IPR027359">
    <property type="entry name" value="Volt_channel_dom_sf"/>
</dbReference>
<feature type="compositionally biased region" description="Acidic residues" evidence="12">
    <location>
        <begin position="274"/>
        <end position="290"/>
    </location>
</feature>
<dbReference type="STRING" id="404433.BTW07_07260"/>
<evidence type="ECO:0000256" key="11">
    <source>
        <dbReference type="ARBA" id="ARBA00023303"/>
    </source>
</evidence>
<comment type="caution">
    <text evidence="15">The sequence shown here is derived from an EMBL/GenBank/DDBJ whole genome shotgun (WGS) entry which is preliminary data.</text>
</comment>
<evidence type="ECO:0000256" key="12">
    <source>
        <dbReference type="SAM" id="MobiDB-lite"/>
    </source>
</evidence>
<dbReference type="OrthoDB" id="9799090at2"/>
<dbReference type="Pfam" id="PF00520">
    <property type="entry name" value="Ion_trans"/>
    <property type="match status" value="1"/>
</dbReference>
<evidence type="ECO:0000313" key="15">
    <source>
        <dbReference type="EMBL" id="OLO04608.1"/>
    </source>
</evidence>
<feature type="transmembrane region" description="Helical" evidence="13">
    <location>
        <begin position="211"/>
        <end position="233"/>
    </location>
</feature>
<feature type="region of interest" description="Disordered" evidence="12">
    <location>
        <begin position="273"/>
        <end position="298"/>
    </location>
</feature>
<keyword evidence="16" id="KW-1185">Reference proteome</keyword>
<proteinExistence type="predicted"/>
<dbReference type="AlphaFoldDB" id="A0A1Q8ST90"/>
<keyword evidence="3" id="KW-0633">Potassium transport</keyword>
<keyword evidence="10 13" id="KW-0472">Membrane</keyword>
<dbReference type="PANTHER" id="PTHR11537:SF254">
    <property type="entry name" value="POTASSIUM VOLTAGE-GATED CHANNEL PROTEIN SHAB"/>
    <property type="match status" value="1"/>
</dbReference>